<evidence type="ECO:0000259" key="1">
    <source>
        <dbReference type="Pfam" id="PF00535"/>
    </source>
</evidence>
<reference evidence="2" key="1">
    <citation type="submission" date="2023-08" db="EMBL/GenBank/DDBJ databases">
        <title>Chromosome-level Genome Assembly of mud carp (Cirrhinus molitorella).</title>
        <authorList>
            <person name="Liu H."/>
        </authorList>
    </citation>
    <scope>NUCLEOTIDE SEQUENCE</scope>
    <source>
        <strain evidence="2">Prfri</strain>
        <tissue evidence="2">Muscle</tissue>
    </source>
</reference>
<dbReference type="Pfam" id="PF00535">
    <property type="entry name" value="Glycos_transf_2"/>
    <property type="match status" value="2"/>
</dbReference>
<feature type="domain" description="Glycosyltransferase 2-like" evidence="1">
    <location>
        <begin position="247"/>
        <end position="394"/>
    </location>
</feature>
<dbReference type="InterPro" id="IPR001173">
    <property type="entry name" value="Glyco_trans_2-like"/>
</dbReference>
<dbReference type="InterPro" id="IPR029044">
    <property type="entry name" value="Nucleotide-diphossugar_trans"/>
</dbReference>
<dbReference type="Proteomes" id="UP001187343">
    <property type="component" value="Unassembled WGS sequence"/>
</dbReference>
<sequence length="1032" mass="118115">MYYSLLFKIFLTSLCVTALGIYAIQSGFLDVTDVTRLLPTGTRRLQFSKERLPGRNIGPYPSKNRSSCSCEGYTLNAQHVPVDELEDLQRRRSEEYRQYQLRMRTKMDSLILAQANSPLQYPIQGFVVQPLTKTVIPGLAVHARKRKLYKVSLSVKKGVLSVEDVLEGDQVEGKGQRELTISSSSLKHLNDLLSRVTYTSTTYHVRTKDLVIFSFEDYESLFSIEIMRPSVPVLYDPGKDINSQVTIATKTFLRYDELNILIESIRQFYPDIKIIIADDSLEPQNVTGYNLEHYIMPPTQGWFAGRNLAISQVTTKYFLWVDDDYIFSNNTQIEKFVEIMEKVPELDVVGGAVGKDQFFFRLKYEEGDEEEGGCLRRLHRRKFQSVPGLDGCFFVDGVVNYFLARTDAVRRVGFDPFLKRVAHTEFFLDGLGDLLIASCKGLTVGHQKKRKQSKYRRFRFPGRKDGKNKLAHHYFKNYLKCIRTPALQDTPELHDLSTQSQQLNETGENTKIKLLLLKIVFLLFLDTNSSSSLKFFMKSNNQFYLNIKTTTASDVTPENVSSNIEHYTMPPTQIISHNDLQPPPLAYSFFDFACTSHHVVSVKPKLRHFRSANRSSCSNGGMLARPKISEELLKNIVKRRAEEYRQHQIRMGANLDRLLIAPANSPIQYPMTGFTVSPLKKSIIPSLALQTQKRAVYKVSLSVNSGVLSVDDVLDGDHVDGQDQSNMTISSNNLTHLNNLLSRVTYTSTIYHIKTSDFVHFIFEDHEVIFPITIKRQTVPVLYDPGTDVNSQVTIATKTFLRYKELNVLIKSIRMYYPDIKIIIADDSLKPQPVTGKNIEHYIMPPTQGWFAGRNLAISQVATKYFLWVDDDFMFLKGTQIESFVEIMEAVPELDILGGDVSGNQYYFKFEYEEGDEDEGGCLTRIKKGFHQALPNFPNCILVDGVVNYFLGRTDAVRRVGFDPYLKRVGHSEFFMDGLGQLLIASCKGLSIGHQRHKPRGKYAYFRSQKKSEGRRKVYHHFFKNYLKNIKY</sequence>
<evidence type="ECO:0000313" key="3">
    <source>
        <dbReference type="Proteomes" id="UP001187343"/>
    </source>
</evidence>
<gene>
    <name evidence="2" type="ORF">Q8A67_000447</name>
</gene>
<organism evidence="2 3">
    <name type="scientific">Cirrhinus molitorella</name>
    <name type="common">mud carp</name>
    <dbReference type="NCBI Taxonomy" id="172907"/>
    <lineage>
        <taxon>Eukaryota</taxon>
        <taxon>Metazoa</taxon>
        <taxon>Chordata</taxon>
        <taxon>Craniata</taxon>
        <taxon>Vertebrata</taxon>
        <taxon>Euteleostomi</taxon>
        <taxon>Actinopterygii</taxon>
        <taxon>Neopterygii</taxon>
        <taxon>Teleostei</taxon>
        <taxon>Ostariophysi</taxon>
        <taxon>Cypriniformes</taxon>
        <taxon>Cyprinidae</taxon>
        <taxon>Labeoninae</taxon>
        <taxon>Labeonini</taxon>
        <taxon>Cirrhinus</taxon>
    </lineage>
</organism>
<proteinExistence type="predicted"/>
<dbReference type="PANTHER" id="PTHR15046">
    <property type="entry name" value="GLYCO_TRANS_2-LIKE DOMAIN-CONTAINING PROTEIN"/>
    <property type="match status" value="1"/>
</dbReference>
<feature type="domain" description="Glycosyltransferase 2-like" evidence="1">
    <location>
        <begin position="795"/>
        <end position="953"/>
    </location>
</feature>
<name>A0AA88TXR1_9TELE</name>
<comment type="caution">
    <text evidence="2">The sequence shown here is derived from an EMBL/GenBank/DDBJ whole genome shotgun (WGS) entry which is preliminary data.</text>
</comment>
<dbReference type="GO" id="GO:0006047">
    <property type="term" value="P:UDP-N-acetylglucosamine metabolic process"/>
    <property type="evidence" value="ECO:0007669"/>
    <property type="project" value="TreeGrafter"/>
</dbReference>
<evidence type="ECO:0000313" key="2">
    <source>
        <dbReference type="EMBL" id="KAK2916073.1"/>
    </source>
</evidence>
<dbReference type="CDD" id="cd00761">
    <property type="entry name" value="Glyco_tranf_GTA_type"/>
    <property type="match status" value="2"/>
</dbReference>
<dbReference type="GO" id="GO:0008376">
    <property type="term" value="F:acetylgalactosaminyltransferase activity"/>
    <property type="evidence" value="ECO:0007669"/>
    <property type="project" value="TreeGrafter"/>
</dbReference>
<dbReference type="PANTHER" id="PTHR15046:SF2">
    <property type="entry name" value="BETA-1,4 N-ACETYLGALACTOSAMINYLTRANSFERASE 2"/>
    <property type="match status" value="1"/>
</dbReference>
<dbReference type="EMBL" id="JAUYZG010000001">
    <property type="protein sequence ID" value="KAK2916073.1"/>
    <property type="molecule type" value="Genomic_DNA"/>
</dbReference>
<accession>A0AA88TXR1</accession>
<keyword evidence="3" id="KW-1185">Reference proteome</keyword>
<dbReference type="AlphaFoldDB" id="A0AA88TXR1"/>
<dbReference type="Gene3D" id="3.90.550.10">
    <property type="entry name" value="Spore Coat Polysaccharide Biosynthesis Protein SpsA, Chain A"/>
    <property type="match status" value="2"/>
</dbReference>
<dbReference type="SUPFAM" id="SSF53448">
    <property type="entry name" value="Nucleotide-diphospho-sugar transferases"/>
    <property type="match status" value="2"/>
</dbReference>
<protein>
    <recommendedName>
        <fullName evidence="1">Glycosyltransferase 2-like domain-containing protein</fullName>
    </recommendedName>
</protein>
<dbReference type="GO" id="GO:0019276">
    <property type="term" value="P:UDP-N-acetylgalactosamine metabolic process"/>
    <property type="evidence" value="ECO:0007669"/>
    <property type="project" value="TreeGrafter"/>
</dbReference>